<dbReference type="SMART" id="SM00049">
    <property type="entry name" value="DEP"/>
    <property type="match status" value="1"/>
</dbReference>
<dbReference type="KEGG" id="som:SOMG_04517"/>
<feature type="compositionally biased region" description="Polar residues" evidence="3">
    <location>
        <begin position="373"/>
        <end position="394"/>
    </location>
</feature>
<dbReference type="SMART" id="SM00325">
    <property type="entry name" value="RhoGEF"/>
    <property type="match status" value="1"/>
</dbReference>
<feature type="compositionally biased region" description="Polar residues" evidence="3">
    <location>
        <begin position="140"/>
        <end position="155"/>
    </location>
</feature>
<dbReference type="CDD" id="cd04435">
    <property type="entry name" value="DEP_fRom2"/>
    <property type="match status" value="1"/>
</dbReference>
<dbReference type="SUPFAM" id="SSF48065">
    <property type="entry name" value="DBL homology domain (DH-domain)"/>
    <property type="match status" value="1"/>
</dbReference>
<dbReference type="PANTHER" id="PTHR46572:SF2">
    <property type="entry name" value="RHO1 GDP-GTP EXCHANGE PROTEIN 1-RELATED"/>
    <property type="match status" value="1"/>
</dbReference>
<dbReference type="GO" id="GO:0032153">
    <property type="term" value="C:cell division site"/>
    <property type="evidence" value="ECO:0007669"/>
    <property type="project" value="UniProtKB-ARBA"/>
</dbReference>
<dbReference type="RefSeq" id="XP_056039713.1">
    <property type="nucleotide sequence ID" value="XM_056183301.1"/>
</dbReference>
<dbReference type="GO" id="GO:0035556">
    <property type="term" value="P:intracellular signal transduction"/>
    <property type="evidence" value="ECO:0007669"/>
    <property type="project" value="InterPro"/>
</dbReference>
<evidence type="ECO:0000256" key="2">
    <source>
        <dbReference type="ARBA" id="ARBA00022658"/>
    </source>
</evidence>
<feature type="domain" description="DH" evidence="4">
    <location>
        <begin position="614"/>
        <end position="801"/>
    </location>
</feature>
<protein>
    <submittedName>
        <fullName evidence="6">RhoGEF for Rho1, Rgf1</fullName>
    </submittedName>
</protein>
<dbReference type="SMART" id="SM00233">
    <property type="entry name" value="PH"/>
    <property type="match status" value="1"/>
</dbReference>
<keyword evidence="7" id="KW-1185">Reference proteome</keyword>
<reference evidence="6 7" key="1">
    <citation type="journal article" date="2023" name="G3 (Bethesda)">
        <title>A high-quality reference genome for the fission yeast Schizosaccharomyces osmophilus.</title>
        <authorList>
            <person name="Jia G.S."/>
            <person name="Zhang W.C."/>
            <person name="Liang Y."/>
            <person name="Liu X.H."/>
            <person name="Rhind N."/>
            <person name="Pidoux A."/>
            <person name="Brysch-Herzberg M."/>
            <person name="Du L.L."/>
        </authorList>
    </citation>
    <scope>NUCLEOTIDE SEQUENCE [LARGE SCALE GENOMIC DNA]</scope>
    <source>
        <strain evidence="6 7">CBS 15793</strain>
    </source>
</reference>
<feature type="compositionally biased region" description="Polar residues" evidence="3">
    <location>
        <begin position="196"/>
        <end position="234"/>
    </location>
</feature>
<dbReference type="InterPro" id="IPR041675">
    <property type="entry name" value="PH_5"/>
</dbReference>
<dbReference type="InterPro" id="IPR011993">
    <property type="entry name" value="PH-like_dom_sf"/>
</dbReference>
<feature type="compositionally biased region" description="Low complexity" evidence="3">
    <location>
        <begin position="250"/>
        <end position="262"/>
    </location>
</feature>
<feature type="region of interest" description="Disordered" evidence="3">
    <location>
        <begin position="367"/>
        <end position="400"/>
    </location>
</feature>
<evidence type="ECO:0000259" key="5">
    <source>
        <dbReference type="PROSITE" id="PS50219"/>
    </source>
</evidence>
<dbReference type="InterPro" id="IPR000219">
    <property type="entry name" value="DH_dom"/>
</dbReference>
<feature type="region of interest" description="Disordered" evidence="3">
    <location>
        <begin position="122"/>
        <end position="171"/>
    </location>
</feature>
<dbReference type="InterPro" id="IPR035899">
    <property type="entry name" value="DBL_dom_sf"/>
</dbReference>
<accession>A0AAF0AZ33</accession>
<dbReference type="Gene3D" id="1.10.10.10">
    <property type="entry name" value="Winged helix-like DNA-binding domain superfamily/Winged helix DNA-binding domain"/>
    <property type="match status" value="1"/>
</dbReference>
<dbReference type="InterPro" id="IPR052233">
    <property type="entry name" value="Rho-type_GEFs"/>
</dbReference>
<dbReference type="SUPFAM" id="SSF50729">
    <property type="entry name" value="PH domain-like"/>
    <property type="match status" value="1"/>
</dbReference>
<dbReference type="SMART" id="SM00036">
    <property type="entry name" value="CNH"/>
    <property type="match status" value="1"/>
</dbReference>
<keyword evidence="1" id="KW-0597">Phosphoprotein</keyword>
<evidence type="ECO:0000256" key="3">
    <source>
        <dbReference type="SAM" id="MobiDB-lite"/>
    </source>
</evidence>
<dbReference type="InterPro" id="IPR001849">
    <property type="entry name" value="PH_domain"/>
</dbReference>
<dbReference type="Gene3D" id="2.30.29.30">
    <property type="entry name" value="Pleckstrin-homology domain (PH domain)/Phosphotyrosine-binding domain (PTB)"/>
    <property type="match status" value="1"/>
</dbReference>
<dbReference type="FunFam" id="1.20.900.10:FF:000035">
    <property type="entry name" value="Rho guanyl nucleotide exchange factor"/>
    <property type="match status" value="1"/>
</dbReference>
<dbReference type="InterPro" id="IPR036388">
    <property type="entry name" value="WH-like_DNA-bd_sf"/>
</dbReference>
<dbReference type="PANTHER" id="PTHR46572">
    <property type="entry name" value="RHO1 GDP-GTP EXCHANGE PROTEIN 1-RELATED"/>
    <property type="match status" value="1"/>
</dbReference>
<dbReference type="InterPro" id="IPR000591">
    <property type="entry name" value="DEP_dom"/>
</dbReference>
<dbReference type="Pfam" id="PF00610">
    <property type="entry name" value="DEP"/>
    <property type="match status" value="1"/>
</dbReference>
<sequence>MEYRHPNALDGNEGSRVYEEIFGAPRRRDPIRAVSSPVLSIDASMKKPVNPSNRRIPRKPMPNRTASLQTSIAADPSHEQYSEVSPIKIVDYYDNSPSFINTSNPTSPLNIKGDYGFSPSLPSYDDSTASNAIDKHPGPSTYNRNDSFNSTTPKLASSPEGHSPITSERQNSIASAVVEPELYEESGMTLNAASVVESRSNSMQSSHASFQNPQNPLGSSSVASMNVRQGTDPPSKQPEAGSLYATNRQPSFSSSSPVSPASTMTSGFNFPVTMSPAVESQPSRTSTPAHPSSPSPPYSKPAISRPISSASVPVRGPPASNLRIVPPQQRNPRNHSFDHASIAHLEAMKQKRLHAEATARSYTLSSYKSSDSATISEPSTHPSSPTAFTPSERSSPAGKLKKRRKVYAAILSRVAEELVARVQLNDISKDGLVYSNAFTGDYAVALLMGIIHTSDRTLALLVGRSLDAQKFIHDVTYDHRLRDSHREIYQFQGINYRRLISHDAASPKDRFSRDYNEDYDSGIQNSTSAIEDVRFPNGVFTLLTRCYSPTCAKDHPCYSISCPRRLEQQHRMFAKMRANAEQSSSLTFDDKEQKLWIHSVSKEIANSVSERERKRQEVICEVIYTERDFVKDLEYLRDYWIKPLWASNCIHERKKEKFIRTVFLNALEVQAVNSKLAEALTRRQNYKPIVDNIADVFLEHVPKFEPFIRYGAGQLYGKYEFEKEKSNNPAFAKFVYDVERMKESRKLELNGYLTKPTTRLARYPLLLEAVLKYTEEGNPDKQDIPKVVGIVRGFLSRLNLESGKAENQFNLFHLNQQLVFKPGEHYDLHLLDANRQLIFKGPLKKRSAASSALDSSSDVSMFLFDHALLIVKPKIINKREIFKVYQRPIPLLLLQQYLLDEAGTRIPYSNKSQLAAISKVANGKPPGRLHPFSLQLLGRGGYEITLYASTEVGRDKWLEHIDRQQTLLQHRSQWFETVTVSSDFFVGDNKVNAIGVYDSGRRLLYGTDYGVYVSLRKSNTLLQFKPVRALNMSNVFQLEVIEEFNLLLLLSDKTLYSYPLEMIEADSNQAPKKPRKVCGHTTFFRVGICLGQVLVCAVKSSVLSATIKVFEPVPHLAKGKNMPSFKKLLAVNQDPLRIIKELYIPTESTSVHFLKNKLCVGCTRGFEVVSLDNLETQSLLDPADTSLEFVERKENVKPIAIYRMNGGEFLLCYTQFAFFVNRDGWRSRSTWFVVWEGTPQNFALSYPYILAFEPTFIEVRHVETSELVHVIPGNNIRLLADGRGKLGEGGEIFYACDQRRDNVDTSVVCSLRLTSADANVHVNEALTPSK</sequence>
<dbReference type="CDD" id="cd00160">
    <property type="entry name" value="RhoGEF"/>
    <property type="match status" value="1"/>
</dbReference>
<gene>
    <name evidence="6" type="primary">rgf1</name>
    <name evidence="6" type="ORF">SOMG_04517</name>
</gene>
<dbReference type="InterPro" id="IPR001180">
    <property type="entry name" value="CNH_dom"/>
</dbReference>
<proteinExistence type="predicted"/>
<name>A0AAF0AZ33_9SCHI</name>
<evidence type="ECO:0000259" key="4">
    <source>
        <dbReference type="PROSITE" id="PS50010"/>
    </source>
</evidence>
<evidence type="ECO:0000313" key="6">
    <source>
        <dbReference type="EMBL" id="WBW75470.1"/>
    </source>
</evidence>
<evidence type="ECO:0000313" key="7">
    <source>
        <dbReference type="Proteomes" id="UP001212411"/>
    </source>
</evidence>
<dbReference type="SUPFAM" id="SSF46785">
    <property type="entry name" value="Winged helix' DNA-binding domain"/>
    <property type="match status" value="1"/>
</dbReference>
<dbReference type="EMBL" id="CP115613">
    <property type="protein sequence ID" value="WBW75470.1"/>
    <property type="molecule type" value="Genomic_DNA"/>
</dbReference>
<feature type="domain" description="CNH" evidence="5">
    <location>
        <begin position="988"/>
        <end position="1286"/>
    </location>
</feature>
<dbReference type="PROSITE" id="PS50219">
    <property type="entry name" value="CNH"/>
    <property type="match status" value="1"/>
</dbReference>
<dbReference type="InterPro" id="IPR036390">
    <property type="entry name" value="WH_DNA-bd_sf"/>
</dbReference>
<dbReference type="PROSITE" id="PS50010">
    <property type="entry name" value="DH_2"/>
    <property type="match status" value="1"/>
</dbReference>
<dbReference type="GeneID" id="80877990"/>
<feature type="region of interest" description="Disordered" evidence="3">
    <location>
        <begin position="196"/>
        <end position="335"/>
    </location>
</feature>
<organism evidence="6 7">
    <name type="scientific">Schizosaccharomyces osmophilus</name>
    <dbReference type="NCBI Taxonomy" id="2545709"/>
    <lineage>
        <taxon>Eukaryota</taxon>
        <taxon>Fungi</taxon>
        <taxon>Dikarya</taxon>
        <taxon>Ascomycota</taxon>
        <taxon>Taphrinomycotina</taxon>
        <taxon>Schizosaccharomycetes</taxon>
        <taxon>Schizosaccharomycetales</taxon>
        <taxon>Schizosaccharomycetaceae</taxon>
        <taxon>Schizosaccharomyces</taxon>
    </lineage>
</organism>
<dbReference type="Pfam" id="PF00621">
    <property type="entry name" value="RhoGEF"/>
    <property type="match status" value="1"/>
</dbReference>
<dbReference type="Pfam" id="PF15405">
    <property type="entry name" value="PH_5"/>
    <property type="match status" value="1"/>
</dbReference>
<dbReference type="Proteomes" id="UP001212411">
    <property type="component" value="Chromosome 3"/>
</dbReference>
<evidence type="ECO:0000256" key="1">
    <source>
        <dbReference type="ARBA" id="ARBA00022553"/>
    </source>
</evidence>
<keyword evidence="2" id="KW-0344">Guanine-nucleotide releasing factor</keyword>
<dbReference type="GO" id="GO:0005085">
    <property type="term" value="F:guanyl-nucleotide exchange factor activity"/>
    <property type="evidence" value="ECO:0007669"/>
    <property type="project" value="UniProtKB-KW"/>
</dbReference>
<dbReference type="Pfam" id="PF00780">
    <property type="entry name" value="CNH"/>
    <property type="match status" value="1"/>
</dbReference>
<dbReference type="Gene3D" id="1.20.900.10">
    <property type="entry name" value="Dbl homology (DH) domain"/>
    <property type="match status" value="1"/>
</dbReference>
<feature type="region of interest" description="Disordered" evidence="3">
    <location>
        <begin position="44"/>
        <end position="66"/>
    </location>
</feature>